<keyword evidence="3" id="KW-1185">Reference proteome</keyword>
<protein>
    <submittedName>
        <fullName evidence="2">Uncharacterized protein</fullName>
    </submittedName>
</protein>
<dbReference type="RefSeq" id="WP_202998931.1">
    <property type="nucleotide sequence ID" value="NZ_JADWYU010000079.1"/>
</dbReference>
<evidence type="ECO:0000313" key="2">
    <source>
        <dbReference type="EMBL" id="MBL7632503.1"/>
    </source>
</evidence>
<evidence type="ECO:0000313" key="3">
    <source>
        <dbReference type="Proteomes" id="UP000604475"/>
    </source>
</evidence>
<dbReference type="EMBL" id="JAEACQ010000335">
    <property type="protein sequence ID" value="MBL7632503.1"/>
    <property type="molecule type" value="Genomic_DNA"/>
</dbReference>
<dbReference type="InterPro" id="IPR043156">
    <property type="entry name" value="Catalase_clade2_helical"/>
</dbReference>
<feature type="region of interest" description="Disordered" evidence="1">
    <location>
        <begin position="35"/>
        <end position="61"/>
    </location>
</feature>
<dbReference type="Proteomes" id="UP000604475">
    <property type="component" value="Unassembled WGS sequence"/>
</dbReference>
<organism evidence="2 3">
    <name type="scientific">Frankia nepalensis</name>
    <dbReference type="NCBI Taxonomy" id="1836974"/>
    <lineage>
        <taxon>Bacteria</taxon>
        <taxon>Bacillati</taxon>
        <taxon>Actinomycetota</taxon>
        <taxon>Actinomycetes</taxon>
        <taxon>Frankiales</taxon>
        <taxon>Frankiaceae</taxon>
        <taxon>Frankia</taxon>
    </lineage>
</organism>
<sequence length="82" mass="8388">MELPGREKIADHLAHVDQELAAAIAAGLGLPNRRGARAAEPTARVVSHDRSSPAPSMAGQSRSAATRVIVVLAADGIGRRGG</sequence>
<dbReference type="AlphaFoldDB" id="A0A937USV6"/>
<evidence type="ECO:0000256" key="1">
    <source>
        <dbReference type="SAM" id="MobiDB-lite"/>
    </source>
</evidence>
<accession>A0A937USV6</accession>
<dbReference type="Gene3D" id="1.20.1370.20">
    <property type="match status" value="1"/>
</dbReference>
<name>A0A937USV6_9ACTN</name>
<comment type="caution">
    <text evidence="2">The sequence shown here is derived from an EMBL/GenBank/DDBJ whole genome shotgun (WGS) entry which is preliminary data.</text>
</comment>
<proteinExistence type="predicted"/>
<gene>
    <name evidence="2" type="ORF">I7412_36195</name>
</gene>
<reference evidence="2" key="1">
    <citation type="submission" date="2020-12" db="EMBL/GenBank/DDBJ databases">
        <title>Genomic characterization of non-nitrogen-fixing Frankia strains.</title>
        <authorList>
            <person name="Carlos-Shanley C."/>
            <person name="Guerra T."/>
            <person name="Hahn D."/>
        </authorList>
    </citation>
    <scope>NUCLEOTIDE SEQUENCE</scope>
    <source>
        <strain evidence="2">CN6</strain>
    </source>
</reference>